<protein>
    <submittedName>
        <fullName evidence="2">Uncharacterized protein</fullName>
    </submittedName>
</protein>
<evidence type="ECO:0000313" key="2">
    <source>
        <dbReference type="EMBL" id="KAH7228550.1"/>
    </source>
</evidence>
<dbReference type="OrthoDB" id="5070671at2759"/>
<dbReference type="GeneID" id="70216220"/>
<dbReference type="Proteomes" id="UP000720189">
    <property type="component" value="Unassembled WGS sequence"/>
</dbReference>
<feature type="region of interest" description="Disordered" evidence="1">
    <location>
        <begin position="21"/>
        <end position="102"/>
    </location>
</feature>
<feature type="compositionally biased region" description="Basic and acidic residues" evidence="1">
    <location>
        <begin position="54"/>
        <end position="81"/>
    </location>
</feature>
<gene>
    <name evidence="2" type="ORF">BKA55DRAFT_493672</name>
</gene>
<dbReference type="RefSeq" id="XP_046042787.1">
    <property type="nucleotide sequence ID" value="XM_046186266.1"/>
</dbReference>
<feature type="non-terminal residue" evidence="2">
    <location>
        <position position="102"/>
    </location>
</feature>
<comment type="caution">
    <text evidence="2">The sequence shown here is derived from an EMBL/GenBank/DDBJ whole genome shotgun (WGS) entry which is preliminary data.</text>
</comment>
<name>A0A9P9JM45_FUSRE</name>
<evidence type="ECO:0000313" key="3">
    <source>
        <dbReference type="Proteomes" id="UP000720189"/>
    </source>
</evidence>
<reference evidence="2" key="1">
    <citation type="journal article" date="2021" name="Nat. Commun.">
        <title>Genetic determinants of endophytism in the Arabidopsis root mycobiome.</title>
        <authorList>
            <person name="Mesny F."/>
            <person name="Miyauchi S."/>
            <person name="Thiergart T."/>
            <person name="Pickel B."/>
            <person name="Atanasova L."/>
            <person name="Karlsson M."/>
            <person name="Huettel B."/>
            <person name="Barry K.W."/>
            <person name="Haridas S."/>
            <person name="Chen C."/>
            <person name="Bauer D."/>
            <person name="Andreopoulos W."/>
            <person name="Pangilinan J."/>
            <person name="LaButti K."/>
            <person name="Riley R."/>
            <person name="Lipzen A."/>
            <person name="Clum A."/>
            <person name="Drula E."/>
            <person name="Henrissat B."/>
            <person name="Kohler A."/>
            <person name="Grigoriev I.V."/>
            <person name="Martin F.M."/>
            <person name="Hacquard S."/>
        </authorList>
    </citation>
    <scope>NUCLEOTIDE SEQUENCE</scope>
    <source>
        <strain evidence="2">MPI-CAGE-AT-0023</strain>
    </source>
</reference>
<evidence type="ECO:0000256" key="1">
    <source>
        <dbReference type="SAM" id="MobiDB-lite"/>
    </source>
</evidence>
<dbReference type="EMBL" id="JAGMUX010000024">
    <property type="protein sequence ID" value="KAH7228550.1"/>
    <property type="molecule type" value="Genomic_DNA"/>
</dbReference>
<organism evidence="2 3">
    <name type="scientific">Fusarium redolens</name>
    <dbReference type="NCBI Taxonomy" id="48865"/>
    <lineage>
        <taxon>Eukaryota</taxon>
        <taxon>Fungi</taxon>
        <taxon>Dikarya</taxon>
        <taxon>Ascomycota</taxon>
        <taxon>Pezizomycotina</taxon>
        <taxon>Sordariomycetes</taxon>
        <taxon>Hypocreomycetidae</taxon>
        <taxon>Hypocreales</taxon>
        <taxon>Nectriaceae</taxon>
        <taxon>Fusarium</taxon>
        <taxon>Fusarium redolens species complex</taxon>
    </lineage>
</organism>
<sequence length="102" mass="11520">LQIRDIWRRQVVSNGKLVLRPARQRKQPANTKPCRNIWDVPDSPAPRVTRRRGRDNARPGETATRIRREAPLDACADRAVRDLGSTDNHISDNDTDNANGEG</sequence>
<dbReference type="AlphaFoldDB" id="A0A9P9JM45"/>
<accession>A0A9P9JM45</accession>
<feature type="non-terminal residue" evidence="2">
    <location>
        <position position="1"/>
    </location>
</feature>
<proteinExistence type="predicted"/>
<keyword evidence="3" id="KW-1185">Reference proteome</keyword>